<reference evidence="1 2" key="1">
    <citation type="submission" date="2020-08" db="EMBL/GenBank/DDBJ databases">
        <title>Bridging the membrane lipid divide: bacteria of the FCB group superphylum have the potential to synthesize archaeal ether lipids.</title>
        <authorList>
            <person name="Villanueva L."/>
            <person name="Von Meijenfeldt F.A.B."/>
            <person name="Westbye A.B."/>
            <person name="Yadav S."/>
            <person name="Hopmans E.C."/>
            <person name="Dutilh B.E."/>
            <person name="Sinninghe Damste J.S."/>
        </authorList>
    </citation>
    <scope>NUCLEOTIDE SEQUENCE [LARGE SCALE GENOMIC DNA]</scope>
    <source>
        <strain evidence="1">NIOZ-UU47</strain>
    </source>
</reference>
<dbReference type="Proteomes" id="UP000614424">
    <property type="component" value="Unassembled WGS sequence"/>
</dbReference>
<comment type="caution">
    <text evidence="1">The sequence shown here is derived from an EMBL/GenBank/DDBJ whole genome shotgun (WGS) entry which is preliminary data.</text>
</comment>
<dbReference type="Gene3D" id="3.10.450.50">
    <property type="match status" value="1"/>
</dbReference>
<dbReference type="InterPro" id="IPR004027">
    <property type="entry name" value="SEC_C_motif"/>
</dbReference>
<protein>
    <submittedName>
        <fullName evidence="1">SEC-C domain-containing protein</fullName>
    </submittedName>
</protein>
<dbReference type="EMBL" id="JACNJZ010000097">
    <property type="protein sequence ID" value="MBC8317671.1"/>
    <property type="molecule type" value="Genomic_DNA"/>
</dbReference>
<evidence type="ECO:0000313" key="1">
    <source>
        <dbReference type="EMBL" id="MBC8317671.1"/>
    </source>
</evidence>
<dbReference type="Pfam" id="PF02810">
    <property type="entry name" value="SEC-C"/>
    <property type="match status" value="1"/>
</dbReference>
<sequence>MKIGRNDPCPCGSGIKYKKCCHGKAQFQPAPAEQQQAITLSTEIEKVQAAAVAKEKYIKNLGVFVFFATEQGDGWLLEISEMDAVQVATNGEKIDIDLDENPETIEINWSHRFSVKNKQFTTVAYRDDAKQVWENYPTHSIFAAIQRVRKKFPKELLSSIHIDEDQGTIAQAAE</sequence>
<proteinExistence type="predicted"/>
<dbReference type="AlphaFoldDB" id="A0A8J6NBH6"/>
<evidence type="ECO:0000313" key="2">
    <source>
        <dbReference type="Proteomes" id="UP000614424"/>
    </source>
</evidence>
<organism evidence="1 2">
    <name type="scientific">Candidatus Desulfobia pelagia</name>
    <dbReference type="NCBI Taxonomy" id="2841692"/>
    <lineage>
        <taxon>Bacteria</taxon>
        <taxon>Pseudomonadati</taxon>
        <taxon>Thermodesulfobacteriota</taxon>
        <taxon>Desulfobulbia</taxon>
        <taxon>Desulfobulbales</taxon>
        <taxon>Desulfobulbaceae</taxon>
        <taxon>Candidatus Desulfobia</taxon>
    </lineage>
</organism>
<dbReference type="SUPFAM" id="SSF103642">
    <property type="entry name" value="Sec-C motif"/>
    <property type="match status" value="1"/>
</dbReference>
<accession>A0A8J6NBH6</accession>
<name>A0A8J6NBH6_9BACT</name>
<gene>
    <name evidence="1" type="ORF">H8E41_07170</name>
</gene>